<proteinExistence type="predicted"/>
<dbReference type="STRING" id="348780.NP_3124A"/>
<protein>
    <submittedName>
        <fullName evidence="2">Uncharacterized protein</fullName>
    </submittedName>
</protein>
<feature type="region of interest" description="Disordered" evidence="1">
    <location>
        <begin position="43"/>
        <end position="83"/>
    </location>
</feature>
<dbReference type="EnsemblBacteria" id="CAI49653">
    <property type="protein sequence ID" value="CAI49653"/>
    <property type="gene ID" value="NP_3124A"/>
</dbReference>
<dbReference type="GeneID" id="3701659"/>
<sequence length="138" mass="14116">MTDDLSDQRCQQCGGVGEAVESGGVTTIECSDCGNVLGLADPTQERSAAEATSDTAGASDTGADVDTVGPPGDETGQPDDTVGTVTAVDGEFDQLLRVLQSQDGRITASTLRIELPAETLSVTAVDGRIRIETDGGER</sequence>
<keyword evidence="3" id="KW-1185">Reference proteome</keyword>
<organism evidence="2 3">
    <name type="scientific">Natronomonas pharaonis (strain ATCC 35678 / DSM 2160 / CIP 103997 / JCM 8858 / NBRC 14720 / NCIMB 2260 / Gabara)</name>
    <name type="common">Halobacterium pharaonis</name>
    <dbReference type="NCBI Taxonomy" id="348780"/>
    <lineage>
        <taxon>Archaea</taxon>
        <taxon>Methanobacteriati</taxon>
        <taxon>Methanobacteriota</taxon>
        <taxon>Stenosarchaea group</taxon>
        <taxon>Halobacteria</taxon>
        <taxon>Halobacteriales</taxon>
        <taxon>Natronomonadaceae</taxon>
        <taxon>Natronomonas</taxon>
    </lineage>
</organism>
<dbReference type="HOGENOM" id="CLU_1850697_0_0_2"/>
<dbReference type="RefSeq" id="WP_011323275.1">
    <property type="nucleotide sequence ID" value="NC_007426.1"/>
</dbReference>
<accession>A0A1U7EX07</accession>
<dbReference type="EMBL" id="CR936257">
    <property type="protein sequence ID" value="CAI49653.1"/>
    <property type="molecule type" value="Genomic_DNA"/>
</dbReference>
<evidence type="ECO:0000313" key="3">
    <source>
        <dbReference type="Proteomes" id="UP000002698"/>
    </source>
</evidence>
<evidence type="ECO:0000256" key="1">
    <source>
        <dbReference type="SAM" id="MobiDB-lite"/>
    </source>
</evidence>
<dbReference type="Proteomes" id="UP000002698">
    <property type="component" value="Chromosome"/>
</dbReference>
<dbReference type="AlphaFoldDB" id="A0A1U7EX07"/>
<reference evidence="2 3" key="1">
    <citation type="journal article" date="2005" name="Genome Res.">
        <title>Living with two extremes: conclusions from the genome sequence of Natronomonas pharaonis.</title>
        <authorList>
            <person name="Falb M."/>
            <person name="Pfeiffer F."/>
            <person name="Palm P."/>
            <person name="Rodewald K."/>
            <person name="Hickmann V."/>
            <person name="Tittor J."/>
            <person name="Oesterhelt D."/>
        </authorList>
    </citation>
    <scope>NUCLEOTIDE SEQUENCE [LARGE SCALE GENOMIC DNA]</scope>
    <source>
        <strain evidence="3">ATCC 35678 / DSM 2160 / CIP 103997 / JCM 8858 / NBRC 14720 / NCIMB 2260 / Gabara</strain>
    </source>
</reference>
<name>A0A1U7EX07_NATPD</name>
<dbReference type="KEGG" id="nph:NP_3124A"/>
<gene>
    <name evidence="2" type="ordered locus">NP_3124A</name>
</gene>
<evidence type="ECO:0000313" key="2">
    <source>
        <dbReference type="EMBL" id="CAI49653.1"/>
    </source>
</evidence>